<dbReference type="InterPro" id="IPR015943">
    <property type="entry name" value="WD40/YVTN_repeat-like_dom_sf"/>
</dbReference>
<proteinExistence type="predicted"/>
<feature type="repeat" description="WD" evidence="1">
    <location>
        <begin position="544"/>
        <end position="578"/>
    </location>
</feature>
<keyword evidence="4" id="KW-1185">Reference proteome</keyword>
<dbReference type="PANTHER" id="PTHR44525:SF1">
    <property type="entry name" value="WD REPEAT-CONTAINING PROTEIN 27"/>
    <property type="match status" value="1"/>
</dbReference>
<evidence type="ECO:0000313" key="4">
    <source>
        <dbReference type="Proteomes" id="UP000051952"/>
    </source>
</evidence>
<evidence type="ECO:0000313" key="3">
    <source>
        <dbReference type="EMBL" id="CUF25797.1"/>
    </source>
</evidence>
<dbReference type="InterPro" id="IPR036322">
    <property type="entry name" value="WD40_repeat_dom_sf"/>
</dbReference>
<dbReference type="Pfam" id="PF00400">
    <property type="entry name" value="WD40"/>
    <property type="match status" value="4"/>
</dbReference>
<protein>
    <submittedName>
        <fullName evidence="3">WD40 repeat-containing protein, putative</fullName>
    </submittedName>
</protein>
<dbReference type="SMART" id="SM00320">
    <property type="entry name" value="WD40"/>
    <property type="match status" value="6"/>
</dbReference>
<dbReference type="OMA" id="NAMDWIN"/>
<dbReference type="SUPFAM" id="SSF50978">
    <property type="entry name" value="WD40 repeat-like"/>
    <property type="match status" value="2"/>
</dbReference>
<name>A0A0S4ILJ2_BODSA</name>
<evidence type="ECO:0000256" key="1">
    <source>
        <dbReference type="PROSITE-ProRule" id="PRU00221"/>
    </source>
</evidence>
<dbReference type="OrthoDB" id="20669at2759"/>
<dbReference type="VEuPathDB" id="TriTrypDB:BSAL_60730"/>
<dbReference type="Proteomes" id="UP000051952">
    <property type="component" value="Unassembled WGS sequence"/>
</dbReference>
<dbReference type="PROSITE" id="PS50082">
    <property type="entry name" value="WD_REPEATS_2"/>
    <property type="match status" value="2"/>
</dbReference>
<feature type="repeat" description="WD" evidence="1">
    <location>
        <begin position="718"/>
        <end position="741"/>
    </location>
</feature>
<organism evidence="3 4">
    <name type="scientific">Bodo saltans</name>
    <name type="common">Flagellated protozoan</name>
    <dbReference type="NCBI Taxonomy" id="75058"/>
    <lineage>
        <taxon>Eukaryota</taxon>
        <taxon>Discoba</taxon>
        <taxon>Euglenozoa</taxon>
        <taxon>Kinetoplastea</taxon>
        <taxon>Metakinetoplastina</taxon>
        <taxon>Eubodonida</taxon>
        <taxon>Bodonidae</taxon>
        <taxon>Bodo</taxon>
    </lineage>
</organism>
<dbReference type="PANTHER" id="PTHR44525">
    <property type="entry name" value="WD REPEAT-CONTAINING PROTEIN 27"/>
    <property type="match status" value="1"/>
</dbReference>
<dbReference type="Gene3D" id="2.130.10.10">
    <property type="entry name" value="YVTN repeat-like/Quinoprotein amine dehydrogenase"/>
    <property type="match status" value="2"/>
</dbReference>
<gene>
    <name evidence="3" type="ORF">BSAL_60730</name>
</gene>
<reference evidence="4" key="1">
    <citation type="submission" date="2015-09" db="EMBL/GenBank/DDBJ databases">
        <authorList>
            <consortium name="Pathogen Informatics"/>
        </authorList>
    </citation>
    <scope>NUCLEOTIDE SEQUENCE [LARGE SCALE GENOMIC DNA]</scope>
    <source>
        <strain evidence="4">Lake Konstanz</strain>
    </source>
</reference>
<dbReference type="InterPro" id="IPR042411">
    <property type="entry name" value="WDR27"/>
</dbReference>
<evidence type="ECO:0000256" key="2">
    <source>
        <dbReference type="SAM" id="MobiDB-lite"/>
    </source>
</evidence>
<sequence length="821" mass="87905">MTDPISFLDQTSRSSAVDLDDPITCLMSLRDVVVFTIRNVLFVWPADADSPNEPIELSFSPTTLSAFENRLFLASSDVAMIGEIQGLGREAQFFMETVLFPPHDAELFPLIAHSVFSHDGRLVAVCCQSDVFLVAASATEFGAVRSPSVTNSFDGDGDYPTPQSSFVRIDCAKYFGSSSAVMTHFGSTSASLFVLSKSNHLVNLALPDDLDVSFSNCGSLLNGASTIRDGGIISAAYSVTSLCNDAANGRLLVGLASGVVSVLDSSTLVPVFSIDCASLVRRSRPPISDSTEETEDLNPDLTNNEQPVVEIQIRSTISFIVVTPVATLSVSRSALTPISASGRSPVEYFSTVYGSASVSPAGLIVLWSSFLRRCVMASHLPATSAAVCSGSGDQDSLDIVHANAALAPSFLLGATLKKDLMSPSSSEDVKKPVTFGRPIKSSGYSSSEPWSVAQARKQSLKNASKTAKAVPTTPSRKYDATAPFPSLPCDKANALLHTSKVHQAVIMSMCFDATGQHLFSASGDKTIHALKLPVVKNQGSGLSAKGHTSIVNTVHASLSLQHPLVASGSADGTIAIWKPSKRETPYIFEQVGKDVRAVRFGYMDKLVAYASGSSIYLSQYVVDDGGGDLDRKRNLSSLRQAYSVSTTSQQVNAMDWINSFLSTIIIWGGSNKQIGIHDIAAERDVRVIEDAHSRPIHSLTMMSHSRFCSQVDTETLHLFATASTDKTVRLWDMRQSECVRQFSSHLNSSVKVGLVVSPCGRFLVVGSEDNSAVVYSLHNGQMLARLPTRDTVTSLMFHPVDSGLLVAGCANGDMKFFSPVR</sequence>
<dbReference type="EMBL" id="CYKH01000276">
    <property type="protein sequence ID" value="CUF25797.1"/>
    <property type="molecule type" value="Genomic_DNA"/>
</dbReference>
<feature type="compositionally biased region" description="Polar residues" evidence="2">
    <location>
        <begin position="456"/>
        <end position="465"/>
    </location>
</feature>
<dbReference type="AlphaFoldDB" id="A0A0S4ILJ2"/>
<keyword evidence="1" id="KW-0853">WD repeat</keyword>
<dbReference type="InterPro" id="IPR001680">
    <property type="entry name" value="WD40_rpt"/>
</dbReference>
<feature type="region of interest" description="Disordered" evidence="2">
    <location>
        <begin position="455"/>
        <end position="477"/>
    </location>
</feature>
<accession>A0A0S4ILJ2</accession>